<evidence type="ECO:0000313" key="2">
    <source>
        <dbReference type="EMBL" id="XCN28005.1"/>
    </source>
</evidence>
<dbReference type="EMBL" id="PP869623">
    <property type="protein sequence ID" value="XCN28005.1"/>
    <property type="molecule type" value="Genomic_DNA"/>
</dbReference>
<sequence>MYLIILNVVTIVLLIIAAASVFASVCNFIRAQFMMLSYYILSPNVDTNQRAAVQYEALAQFTQHAAIAFNRGAWSLIAIGVIILARYLTGVVLNAYL</sequence>
<evidence type="ECO:0000256" key="1">
    <source>
        <dbReference type="SAM" id="Phobius"/>
    </source>
</evidence>
<protein>
    <submittedName>
        <fullName evidence="2">Uncharacterized protein</fullName>
    </submittedName>
</protein>
<proteinExistence type="predicted"/>
<keyword evidence="1" id="KW-0472">Membrane</keyword>
<organism evidence="2">
    <name type="scientific">Serratia phage Kevin</name>
    <dbReference type="NCBI Taxonomy" id="3161161"/>
    <lineage>
        <taxon>Viruses</taxon>
        <taxon>Duplodnaviria</taxon>
        <taxon>Heunggongvirae</taxon>
        <taxon>Uroviricota</taxon>
        <taxon>Caudoviricetes</taxon>
        <taxon>Pantevenvirales</taxon>
        <taxon>Ackermannviridae</taxon>
        <taxon>Miltonvirus</taxon>
    </lineage>
</organism>
<keyword evidence="1" id="KW-1133">Transmembrane helix</keyword>
<accession>A0AAU8KZ27</accession>
<keyword evidence="1" id="KW-0812">Transmembrane</keyword>
<feature type="transmembrane region" description="Helical" evidence="1">
    <location>
        <begin position="6"/>
        <end position="29"/>
    </location>
</feature>
<reference evidence="2" key="1">
    <citation type="submission" date="2024-06" db="EMBL/GenBank/DDBJ databases">
        <authorList>
            <person name="Melgar S."/>
            <person name="Ryabinky S."/>
            <person name="Merugu K."/>
            <person name="Desisa B."/>
            <person name="Truong H."/>
            <person name="Jamal R."/>
            <person name="Sandhu A."/>
            <person name="Johnson A."/>
        </authorList>
    </citation>
    <scope>NUCLEOTIDE SEQUENCE</scope>
</reference>
<feature type="transmembrane region" description="Helical" evidence="1">
    <location>
        <begin position="73"/>
        <end position="96"/>
    </location>
</feature>
<name>A0AAU8KZ27_9CAUD</name>